<comment type="caution">
    <text evidence="3">The sequence shown here is derived from an EMBL/GenBank/DDBJ whole genome shotgun (WGS) entry which is preliminary data.</text>
</comment>
<keyword evidence="1" id="KW-0472">Membrane</keyword>
<dbReference type="InterPro" id="IPR003675">
    <property type="entry name" value="Rce1/LyrA-like_dom"/>
</dbReference>
<keyword evidence="1" id="KW-0812">Transmembrane</keyword>
<name>A0A836BQG2_9CHLO</name>
<sequence>MQAWTVPTAPARSERPPLSSIAASSLGAPARCRPCNASKSLWPFPPTLAQRSGLTLRCRAARENVKEARKPVEQPAKLWGRSGGSGDGDDEESTWGVFDLKRYDGRWDVPWGAGRVAGGLALWFGSFVAVGFLVVPSLYRAAGVSLFDLSPEDKASFTLVCQLVETVVSLALVRVLTVGPLKEAPPPAEGEGAGMRDFFNYSPAGPFAKPRGWAFWALLGMLAAPLVVGASAAVLEAVGYERAMAGGQGTVDGVASMIDLDTPTYLSLLAVTGALAPILEETVFRGFLLTSLTRYLPTWAAVVTSSVAFGAAHLSSRDFPVLCALGCLLGVSYVRSRNLLTPIIIHGAWNSSVLSLLFWLANEGVNVQELLKEVRNAAAS</sequence>
<feature type="transmembrane region" description="Helical" evidence="1">
    <location>
        <begin position="116"/>
        <end position="135"/>
    </location>
</feature>
<dbReference type="OrthoDB" id="548974at2759"/>
<dbReference type="PANTHER" id="PTHR43592:SF15">
    <property type="entry name" value="CAAX AMINO TERMINAL PROTEASE FAMILY PROTEIN"/>
    <property type="match status" value="1"/>
</dbReference>
<feature type="domain" description="CAAX prenyl protease 2/Lysostaphin resistance protein A-like" evidence="2">
    <location>
        <begin position="265"/>
        <end position="351"/>
    </location>
</feature>
<keyword evidence="1" id="KW-1133">Transmembrane helix</keyword>
<evidence type="ECO:0000313" key="4">
    <source>
        <dbReference type="Proteomes" id="UP000612055"/>
    </source>
</evidence>
<organism evidence="3 4">
    <name type="scientific">Edaphochlamys debaryana</name>
    <dbReference type="NCBI Taxonomy" id="47281"/>
    <lineage>
        <taxon>Eukaryota</taxon>
        <taxon>Viridiplantae</taxon>
        <taxon>Chlorophyta</taxon>
        <taxon>core chlorophytes</taxon>
        <taxon>Chlorophyceae</taxon>
        <taxon>CS clade</taxon>
        <taxon>Chlamydomonadales</taxon>
        <taxon>Chlamydomonadales incertae sedis</taxon>
        <taxon>Edaphochlamys</taxon>
    </lineage>
</organism>
<accession>A0A836BQG2</accession>
<dbReference type="AlphaFoldDB" id="A0A836BQG2"/>
<dbReference type="GO" id="GO:0080120">
    <property type="term" value="P:CAAX-box protein maturation"/>
    <property type="evidence" value="ECO:0007669"/>
    <property type="project" value="UniProtKB-ARBA"/>
</dbReference>
<feature type="transmembrane region" description="Helical" evidence="1">
    <location>
        <begin position="213"/>
        <end position="235"/>
    </location>
</feature>
<proteinExistence type="predicted"/>
<dbReference type="Proteomes" id="UP000612055">
    <property type="component" value="Unassembled WGS sequence"/>
</dbReference>
<keyword evidence="4" id="KW-1185">Reference proteome</keyword>
<evidence type="ECO:0000313" key="3">
    <source>
        <dbReference type="EMBL" id="KAG2483568.1"/>
    </source>
</evidence>
<evidence type="ECO:0000259" key="2">
    <source>
        <dbReference type="Pfam" id="PF02517"/>
    </source>
</evidence>
<reference evidence="3" key="1">
    <citation type="journal article" date="2020" name="bioRxiv">
        <title>Comparative genomics of Chlamydomonas.</title>
        <authorList>
            <person name="Craig R.J."/>
            <person name="Hasan A.R."/>
            <person name="Ness R.W."/>
            <person name="Keightley P.D."/>
        </authorList>
    </citation>
    <scope>NUCLEOTIDE SEQUENCE</scope>
    <source>
        <strain evidence="3">CCAP 11/70</strain>
    </source>
</reference>
<dbReference type="GO" id="GO:0004175">
    <property type="term" value="F:endopeptidase activity"/>
    <property type="evidence" value="ECO:0007669"/>
    <property type="project" value="UniProtKB-ARBA"/>
</dbReference>
<gene>
    <name evidence="3" type="ORF">HYH03_017575</name>
</gene>
<dbReference type="PANTHER" id="PTHR43592">
    <property type="entry name" value="CAAX AMINO TERMINAL PROTEASE"/>
    <property type="match status" value="1"/>
</dbReference>
<dbReference type="Pfam" id="PF02517">
    <property type="entry name" value="Rce1-like"/>
    <property type="match status" value="1"/>
</dbReference>
<dbReference type="EMBL" id="JAEHOE010000172">
    <property type="protein sequence ID" value="KAG2483568.1"/>
    <property type="molecule type" value="Genomic_DNA"/>
</dbReference>
<evidence type="ECO:0000256" key="1">
    <source>
        <dbReference type="SAM" id="Phobius"/>
    </source>
</evidence>
<protein>
    <recommendedName>
        <fullName evidence="2">CAAX prenyl protease 2/Lysostaphin resistance protein A-like domain-containing protein</fullName>
    </recommendedName>
</protein>